<name>A0AAE3IRN5_9BACI</name>
<organism evidence="1 2">
    <name type="scientific">Perspicuibacillus lycopersici</name>
    <dbReference type="NCBI Taxonomy" id="1325689"/>
    <lineage>
        <taxon>Bacteria</taxon>
        <taxon>Bacillati</taxon>
        <taxon>Bacillota</taxon>
        <taxon>Bacilli</taxon>
        <taxon>Bacillales</taxon>
        <taxon>Bacillaceae</taxon>
        <taxon>Perspicuibacillus</taxon>
    </lineage>
</organism>
<gene>
    <name evidence="1" type="ORF">OEV98_07290</name>
</gene>
<dbReference type="Pfam" id="PF14106">
    <property type="entry name" value="DUF4279"/>
    <property type="match status" value="1"/>
</dbReference>
<protein>
    <submittedName>
        <fullName evidence="1">DUF4279 domain-containing protein</fullName>
    </submittedName>
</protein>
<accession>A0AAE3IRN5</accession>
<dbReference type="EMBL" id="JAOUSF010000002">
    <property type="protein sequence ID" value="MCU9613358.1"/>
    <property type="molecule type" value="Genomic_DNA"/>
</dbReference>
<dbReference type="Proteomes" id="UP001209318">
    <property type="component" value="Unassembled WGS sequence"/>
</dbReference>
<sequence length="170" mass="19670">MSNLIFIAFTIHTYIDDDGTGNHFDPQTITKNLQVIPFSSQSYNPDGYPRSGIIDNPYCSSWIYRNGGYYESSYNEVSEMFVLDELFIQLKTSLFTPEKKFFLKEIIEAYDAHCYLDVYTFNVGDYINNVTIPADLIAAITNINADISIHTHSKDLLHYKAHQHRNLFKF</sequence>
<dbReference type="InterPro" id="IPR025459">
    <property type="entry name" value="DUF4279"/>
</dbReference>
<evidence type="ECO:0000313" key="1">
    <source>
        <dbReference type="EMBL" id="MCU9613358.1"/>
    </source>
</evidence>
<comment type="caution">
    <text evidence="1">The sequence shown here is derived from an EMBL/GenBank/DDBJ whole genome shotgun (WGS) entry which is preliminary data.</text>
</comment>
<dbReference type="AlphaFoldDB" id="A0AAE3IRN5"/>
<dbReference type="RefSeq" id="WP_263072566.1">
    <property type="nucleotide sequence ID" value="NZ_JAOUSF010000002.1"/>
</dbReference>
<keyword evidence="2" id="KW-1185">Reference proteome</keyword>
<proteinExistence type="predicted"/>
<evidence type="ECO:0000313" key="2">
    <source>
        <dbReference type="Proteomes" id="UP001209318"/>
    </source>
</evidence>
<reference evidence="1" key="1">
    <citation type="submission" date="2022-10" db="EMBL/GenBank/DDBJ databases">
        <title>Description of Fervidibacillus gen. nov. in the family Fervidibacillaceae fam. nov. with two species, Fervidibacillus albus sp. nov., and Fervidibacillus halotolerans sp. nov., isolated from tidal flat sediments.</title>
        <authorList>
            <person name="Kwon K.K."/>
            <person name="Yang S.-H."/>
        </authorList>
    </citation>
    <scope>NUCLEOTIDE SEQUENCE</scope>
    <source>
        <strain evidence="1">JCM 19140</strain>
    </source>
</reference>